<protein>
    <submittedName>
        <fullName evidence="1">Uncharacterized protein</fullName>
    </submittedName>
</protein>
<dbReference type="EMBL" id="JAKKPZ010000022">
    <property type="protein sequence ID" value="KAI1711327.1"/>
    <property type="molecule type" value="Genomic_DNA"/>
</dbReference>
<gene>
    <name evidence="1" type="ORF">DdX_10205</name>
</gene>
<name>A0AAD4MY93_9BILA</name>
<evidence type="ECO:0000313" key="2">
    <source>
        <dbReference type="Proteomes" id="UP001201812"/>
    </source>
</evidence>
<comment type="caution">
    <text evidence="1">The sequence shown here is derived from an EMBL/GenBank/DDBJ whole genome shotgun (WGS) entry which is preliminary data.</text>
</comment>
<keyword evidence="2" id="KW-1185">Reference proteome</keyword>
<dbReference type="AlphaFoldDB" id="A0AAD4MY93"/>
<reference evidence="1" key="1">
    <citation type="submission" date="2022-01" db="EMBL/GenBank/DDBJ databases">
        <title>Genome Sequence Resource for Two Populations of Ditylenchus destructor, the Migratory Endoparasitic Phytonematode.</title>
        <authorList>
            <person name="Zhang H."/>
            <person name="Lin R."/>
            <person name="Xie B."/>
        </authorList>
    </citation>
    <scope>NUCLEOTIDE SEQUENCE</scope>
    <source>
        <strain evidence="1">BazhouSP</strain>
    </source>
</reference>
<dbReference type="Proteomes" id="UP001201812">
    <property type="component" value="Unassembled WGS sequence"/>
</dbReference>
<accession>A0AAD4MY93</accession>
<organism evidence="1 2">
    <name type="scientific">Ditylenchus destructor</name>
    <dbReference type="NCBI Taxonomy" id="166010"/>
    <lineage>
        <taxon>Eukaryota</taxon>
        <taxon>Metazoa</taxon>
        <taxon>Ecdysozoa</taxon>
        <taxon>Nematoda</taxon>
        <taxon>Chromadorea</taxon>
        <taxon>Rhabditida</taxon>
        <taxon>Tylenchina</taxon>
        <taxon>Tylenchomorpha</taxon>
        <taxon>Sphaerularioidea</taxon>
        <taxon>Anguinidae</taxon>
        <taxon>Anguininae</taxon>
        <taxon>Ditylenchus</taxon>
    </lineage>
</organism>
<evidence type="ECO:0000313" key="1">
    <source>
        <dbReference type="EMBL" id="KAI1711327.1"/>
    </source>
</evidence>
<proteinExistence type="predicted"/>
<sequence length="121" mass="13949">MLDIVPPMTVRSDAYIKTSIARSIVSKMLIFSKKFYAPYQLSRYLANHPHKAKHFLPSGDHHLDEFIARHSNKRSKSPTPFDLASARFPNQVHSIHTRGLDDMKNCYFSPVTCYLLEGSRR</sequence>